<dbReference type="EMBL" id="NJEU01000480">
    <property type="protein sequence ID" value="PHH73756.1"/>
    <property type="molecule type" value="Genomic_DNA"/>
</dbReference>
<dbReference type="GO" id="GO:0005777">
    <property type="term" value="C:peroxisome"/>
    <property type="evidence" value="ECO:0007669"/>
    <property type="project" value="TreeGrafter"/>
</dbReference>
<evidence type="ECO:0000256" key="2">
    <source>
        <dbReference type="ARBA" id="ARBA00022958"/>
    </source>
</evidence>
<dbReference type="GO" id="GO:0003988">
    <property type="term" value="F:acetyl-CoA C-acyltransferase activity"/>
    <property type="evidence" value="ECO:0007669"/>
    <property type="project" value="TreeGrafter"/>
</dbReference>
<dbReference type="AlphaFoldDB" id="A0A2C5Z189"/>
<dbReference type="GO" id="GO:0006635">
    <property type="term" value="P:fatty acid beta-oxidation"/>
    <property type="evidence" value="ECO:0007669"/>
    <property type="project" value="TreeGrafter"/>
</dbReference>
<feature type="domain" description="Thiolase N-terminal" evidence="3">
    <location>
        <begin position="18"/>
        <end position="200"/>
    </location>
</feature>
<name>A0A2C5Z189_9HYPO</name>
<comment type="caution">
    <text evidence="4">The sequence shown here is derived from an EMBL/GenBank/DDBJ whole genome shotgun (WGS) entry which is preliminary data.</text>
</comment>
<keyword evidence="5" id="KW-1185">Reference proteome</keyword>
<sequence>MEAAKGLSALLRTRGSDIVVLSALRTPVCRAYRGGLRNTYPEELLATVLEETRRRFPGVGVDEVTVGVVLSELGGSKAARAAACQAGFGASETRLSTVNRACASSLQAVASVAAQLRVGDFEVGVAAGMESMTRNYGTRAVPSDAWPVLRESGVKEARDCFMAMGLTAERVAARYGVSRQAQDEFAAQSHQRAARARDEGR</sequence>
<accession>A0A2C5Z189</accession>
<organism evidence="4 5">
    <name type="scientific">Ophiocordyceps australis</name>
    <dbReference type="NCBI Taxonomy" id="1399860"/>
    <lineage>
        <taxon>Eukaryota</taxon>
        <taxon>Fungi</taxon>
        <taxon>Dikarya</taxon>
        <taxon>Ascomycota</taxon>
        <taxon>Pezizomycotina</taxon>
        <taxon>Sordariomycetes</taxon>
        <taxon>Hypocreomycetidae</taxon>
        <taxon>Hypocreales</taxon>
        <taxon>Ophiocordycipitaceae</taxon>
        <taxon>Ophiocordyceps</taxon>
    </lineage>
</organism>
<dbReference type="Pfam" id="PF00108">
    <property type="entry name" value="Thiolase_N"/>
    <property type="match status" value="1"/>
</dbReference>
<dbReference type="Proteomes" id="UP000224854">
    <property type="component" value="Unassembled WGS sequence"/>
</dbReference>
<dbReference type="OrthoDB" id="5404651at2759"/>
<dbReference type="SUPFAM" id="SSF53901">
    <property type="entry name" value="Thiolase-like"/>
    <property type="match status" value="1"/>
</dbReference>
<dbReference type="Gene3D" id="3.40.47.10">
    <property type="match status" value="2"/>
</dbReference>
<protein>
    <recommendedName>
        <fullName evidence="3">Thiolase N-terminal domain-containing protein</fullName>
    </recommendedName>
</protein>
<keyword evidence="2" id="KW-0630">Potassium</keyword>
<dbReference type="PROSITE" id="PS00098">
    <property type="entry name" value="THIOLASE_1"/>
    <property type="match status" value="1"/>
</dbReference>
<gene>
    <name evidence="4" type="ORF">CDD82_5297</name>
</gene>
<evidence type="ECO:0000256" key="1">
    <source>
        <dbReference type="ARBA" id="ARBA00022679"/>
    </source>
</evidence>
<dbReference type="InterPro" id="IPR020616">
    <property type="entry name" value="Thiolase_N"/>
</dbReference>
<keyword evidence="1" id="KW-0808">Transferase</keyword>
<dbReference type="PANTHER" id="PTHR43853">
    <property type="entry name" value="3-KETOACYL-COA THIOLASE, PEROXISOMAL"/>
    <property type="match status" value="1"/>
</dbReference>
<dbReference type="PANTHER" id="PTHR43853:SF5">
    <property type="entry name" value="ACETYL-COA C-ACETYLTRANSFERASE"/>
    <property type="match status" value="1"/>
</dbReference>
<dbReference type="InterPro" id="IPR016039">
    <property type="entry name" value="Thiolase-like"/>
</dbReference>
<evidence type="ECO:0000313" key="5">
    <source>
        <dbReference type="Proteomes" id="UP000224854"/>
    </source>
</evidence>
<evidence type="ECO:0000259" key="3">
    <source>
        <dbReference type="Pfam" id="PF00108"/>
    </source>
</evidence>
<evidence type="ECO:0000313" key="4">
    <source>
        <dbReference type="EMBL" id="PHH73756.1"/>
    </source>
</evidence>
<dbReference type="InterPro" id="IPR050215">
    <property type="entry name" value="Thiolase-like_sf_Thiolase"/>
</dbReference>
<dbReference type="GO" id="GO:0010124">
    <property type="term" value="P:phenylacetate catabolic process"/>
    <property type="evidence" value="ECO:0007669"/>
    <property type="project" value="TreeGrafter"/>
</dbReference>
<reference evidence="4 5" key="1">
    <citation type="submission" date="2017-06" db="EMBL/GenBank/DDBJ databases">
        <title>Ant-infecting Ophiocordyceps genomes reveal a high diversity of potential behavioral manipulation genes and a possible major role for enterotoxins.</title>
        <authorList>
            <person name="De Bekker C."/>
            <person name="Evans H.C."/>
            <person name="Brachmann A."/>
            <person name="Hughes D.P."/>
        </authorList>
    </citation>
    <scope>NUCLEOTIDE SEQUENCE [LARGE SCALE GENOMIC DNA]</scope>
    <source>
        <strain evidence="4 5">1348a</strain>
    </source>
</reference>
<proteinExistence type="predicted"/>
<dbReference type="InterPro" id="IPR020615">
    <property type="entry name" value="Thiolase_acyl_enz_int_AS"/>
</dbReference>